<keyword evidence="5" id="KW-0378">Hydrolase</keyword>
<evidence type="ECO:0000256" key="1">
    <source>
        <dbReference type="ARBA" id="ARBA00001198"/>
    </source>
</evidence>
<dbReference type="VEuPathDB" id="TrichDB:TVAGG3_0987820"/>
<dbReference type="OrthoDB" id="37597at2759"/>
<dbReference type="InterPro" id="IPR000243">
    <property type="entry name" value="Pept_T1A_subB"/>
</dbReference>
<dbReference type="PANTHER" id="PTHR32194:SF3">
    <property type="entry name" value="PROTEASOME SUBUNIT BETA"/>
    <property type="match status" value="1"/>
</dbReference>
<dbReference type="PROSITE" id="PS51476">
    <property type="entry name" value="PROTEASOME_BETA_2"/>
    <property type="match status" value="1"/>
</dbReference>
<dbReference type="GO" id="GO:0005634">
    <property type="term" value="C:nucleus"/>
    <property type="evidence" value="ECO:0000318"/>
    <property type="project" value="GO_Central"/>
</dbReference>
<dbReference type="GO" id="GO:0005829">
    <property type="term" value="C:cytosol"/>
    <property type="evidence" value="ECO:0000318"/>
    <property type="project" value="GO_Central"/>
</dbReference>
<dbReference type="SUPFAM" id="SSF56235">
    <property type="entry name" value="N-terminal nucleophile aminohydrolases (Ntn hydrolases)"/>
    <property type="match status" value="1"/>
</dbReference>
<dbReference type="FunCoup" id="A2DD57">
    <property type="interactions" value="277"/>
</dbReference>
<keyword evidence="8 10" id="KW-0539">Nucleus</keyword>
<dbReference type="FunFam" id="3.60.20.10:FF:000051">
    <property type="entry name" value="Proteasome subunit beta"/>
    <property type="match status" value="1"/>
</dbReference>
<dbReference type="Gene3D" id="3.60.20.10">
    <property type="entry name" value="Glutamine Phosphoribosylpyrophosphate, subunit 1, domain 1"/>
    <property type="match status" value="1"/>
</dbReference>
<dbReference type="InterPro" id="IPR023333">
    <property type="entry name" value="Proteasome_suB-type"/>
</dbReference>
<dbReference type="KEGG" id="tva:5467100"/>
<evidence type="ECO:0007829" key="13">
    <source>
        <dbReference type="PDB" id="8OIX"/>
    </source>
</evidence>
<dbReference type="InterPro" id="IPR016050">
    <property type="entry name" value="Proteasome_bsu_CS"/>
</dbReference>
<evidence type="ECO:0000256" key="4">
    <source>
        <dbReference type="ARBA" id="ARBA00022698"/>
    </source>
</evidence>
<comment type="similarity">
    <text evidence="10">Belongs to the peptidase T1B family.</text>
</comment>
<dbReference type="STRING" id="5722.A2DD57"/>
<dbReference type="CDD" id="cd03761">
    <property type="entry name" value="proteasome_beta_type_5"/>
    <property type="match status" value="1"/>
</dbReference>
<dbReference type="eggNOG" id="KOG0175">
    <property type="taxonomic scope" value="Eukaryota"/>
</dbReference>
<dbReference type="EMBL" id="DS113189">
    <property type="protein sequence ID" value="EAY21536.1"/>
    <property type="molecule type" value="Genomic_DNA"/>
</dbReference>
<reference evidence="11" key="1">
    <citation type="submission" date="2006-10" db="EMBL/GenBank/DDBJ databases">
        <authorList>
            <person name="Amadeo P."/>
            <person name="Zhao Q."/>
            <person name="Wortman J."/>
            <person name="Fraser-Liggett C."/>
            <person name="Carlton J."/>
        </authorList>
    </citation>
    <scope>NUCLEOTIDE SEQUENCE</scope>
    <source>
        <strain evidence="11">G3</strain>
    </source>
</reference>
<dbReference type="EMDB" id="EMD-17337"/>
<dbReference type="SMR" id="A2DD57"/>
<dbReference type="InterPro" id="IPR001353">
    <property type="entry name" value="Proteasome_sua/b"/>
</dbReference>
<gene>
    <name evidence="11" type="ORF">TVAG_013010</name>
</gene>
<dbReference type="GO" id="GO:0043161">
    <property type="term" value="P:proteasome-mediated ubiquitin-dependent protein catabolic process"/>
    <property type="evidence" value="ECO:0000318"/>
    <property type="project" value="GO_Central"/>
</dbReference>
<evidence type="ECO:0000256" key="8">
    <source>
        <dbReference type="ARBA" id="ARBA00023242"/>
    </source>
</evidence>
<dbReference type="RefSeq" id="XP_001582522.1">
    <property type="nucleotide sequence ID" value="XM_001582472.1"/>
</dbReference>
<dbReference type="Proteomes" id="UP000001542">
    <property type="component" value="Unassembled WGS sequence"/>
</dbReference>
<reference evidence="13 14" key="3">
    <citation type="journal article" date="2024" name="Nat. Commun.">
        <title>Structural elucidation of recombinant Trichomonas vaginalis 20S proteasome bound to covalent inhibitors.</title>
        <authorList>
            <person name="Silhan J."/>
            <person name="Fajtova P."/>
            <person name="Bartosova J."/>
            <person name="Hurysz B.M."/>
            <person name="Almaliti J."/>
            <person name="Miyamoto Y."/>
            <person name="Eckmann L."/>
            <person name="Gerwick W.H."/>
            <person name="O'Donoghue A.J."/>
            <person name="Boura E."/>
        </authorList>
    </citation>
    <scope>STRUCTURE BY ELECTRON MICROSCOPY (2.65 ANGSTROMS) OF 55-256</scope>
</reference>
<evidence type="ECO:0000256" key="7">
    <source>
        <dbReference type="ARBA" id="ARBA00023145"/>
    </source>
</evidence>
<dbReference type="AlphaFoldDB" id="A2DD57"/>
<evidence type="ECO:0000256" key="3">
    <source>
        <dbReference type="ARBA" id="ARBA00022670"/>
    </source>
</evidence>
<evidence type="ECO:0000256" key="9">
    <source>
        <dbReference type="PIRSR" id="PIRSR600243-1"/>
    </source>
</evidence>
<dbReference type="InParanoid" id="A2DD57"/>
<keyword evidence="6 10" id="KW-0647">Proteasome</keyword>
<evidence type="ECO:0000313" key="12">
    <source>
        <dbReference type="Proteomes" id="UP000001542"/>
    </source>
</evidence>
<dbReference type="PDB" id="8P0T">
    <property type="method" value="EM"/>
    <property type="resolution" value="2.65 A"/>
    <property type="chains" value="L/Z=55-256"/>
</dbReference>
<evidence type="ECO:0000256" key="10">
    <source>
        <dbReference type="RuleBase" id="RU004203"/>
    </source>
</evidence>
<keyword evidence="13 14" id="KW-0002">3D-structure</keyword>
<evidence type="ECO:0000256" key="5">
    <source>
        <dbReference type="ARBA" id="ARBA00022801"/>
    </source>
</evidence>
<feature type="active site" description="Nucleophile" evidence="9">
    <location>
        <position position="54"/>
    </location>
</feature>
<organism evidence="11 12">
    <name type="scientific">Trichomonas vaginalis (strain ATCC PRA-98 / G3)</name>
    <dbReference type="NCBI Taxonomy" id="412133"/>
    <lineage>
        <taxon>Eukaryota</taxon>
        <taxon>Metamonada</taxon>
        <taxon>Parabasalia</taxon>
        <taxon>Trichomonadida</taxon>
        <taxon>Trichomonadidae</taxon>
        <taxon>Trichomonas</taxon>
    </lineage>
</organism>
<evidence type="ECO:0000256" key="6">
    <source>
        <dbReference type="ARBA" id="ARBA00022942"/>
    </source>
</evidence>
<keyword evidence="12" id="KW-1185">Reference proteome</keyword>
<comment type="catalytic activity">
    <reaction evidence="1">
        <text>Cleavage of peptide bonds with very broad specificity.</text>
        <dbReference type="EC" id="3.4.25.1"/>
    </reaction>
</comment>
<dbReference type="InterPro" id="IPR029055">
    <property type="entry name" value="Ntn_hydrolases_N"/>
</dbReference>
<name>A2DD57_TRIV3</name>
<dbReference type="PROSITE" id="PS00854">
    <property type="entry name" value="PROTEASOME_BETA_1"/>
    <property type="match status" value="1"/>
</dbReference>
<protein>
    <recommendedName>
        <fullName evidence="10">Proteasome subunit beta</fullName>
    </recommendedName>
</protein>
<comment type="subcellular location">
    <subcellularLocation>
        <location evidence="10">Cytoplasm</location>
    </subcellularLocation>
    <subcellularLocation>
        <location evidence="10">Nucleus</location>
    </subcellularLocation>
</comment>
<proteinExistence type="evidence at protein level"/>
<keyword evidence="2 10" id="KW-0963">Cytoplasm</keyword>
<dbReference type="Pfam" id="PF00227">
    <property type="entry name" value="Proteasome"/>
    <property type="match status" value="1"/>
</dbReference>
<dbReference type="GO" id="GO:0019774">
    <property type="term" value="C:proteasome core complex, beta-subunit complex"/>
    <property type="evidence" value="ECO:0000318"/>
    <property type="project" value="GO_Central"/>
</dbReference>
<evidence type="ECO:0000313" key="11">
    <source>
        <dbReference type="EMBL" id="EAY21536.1"/>
    </source>
</evidence>
<comment type="subunit">
    <text evidence="10">Component of the proteasome complex.</text>
</comment>
<dbReference type="PANTHER" id="PTHR32194">
    <property type="entry name" value="METALLOPROTEASE TLDD"/>
    <property type="match status" value="1"/>
</dbReference>
<evidence type="ECO:0007829" key="14">
    <source>
        <dbReference type="PDB" id="8P0T"/>
    </source>
</evidence>
<dbReference type="GO" id="GO:0004175">
    <property type="term" value="F:endopeptidase activity"/>
    <property type="evidence" value="ECO:0000318"/>
    <property type="project" value="GO_Central"/>
</dbReference>
<dbReference type="VEuPathDB" id="TrichDB:TVAG_013010"/>
<comment type="function">
    <text evidence="10">Component of the proteasome, a multicatalytic proteinase complex which is characterized by its ability to cleave peptides with Arg, Phe, Tyr, Leu, and Glu adjacent to the leaving group at neutral or slightly basic pH. The proteasome has an ATP-dependent proteolytic activity.</text>
</comment>
<accession>A2DD57</accession>
<keyword evidence="3" id="KW-0645">Protease</keyword>
<sequence length="256" mass="28452">MQSLYLKPRDEVESEETTKALEPAHVPDPCQFVKNHISLSYTNEPGKMAAVHGTTTLSFIYNGGIVVAVDSRATGGQFIFSQTVMKILPLAPNMIGTMAGGAADCQYWLRNLSRLIQLHKFRYQQPLTVAAASKILVNELYRYKGYNLSIGSMICGYDNTGPHIFYIDNHGSRIAGKRFSVGSGSTHAYGVLDTCYREDMTKEEACELGRRAIYHATYRDSGSGGRVSVVHITQNGVEWIDKTDVFDMHDFSKTTF</sequence>
<reference evidence="11" key="2">
    <citation type="journal article" date="2007" name="Science">
        <title>Draft genome sequence of the sexually transmitted pathogen Trichomonas vaginalis.</title>
        <authorList>
            <person name="Carlton J.M."/>
            <person name="Hirt R.P."/>
            <person name="Silva J.C."/>
            <person name="Delcher A.L."/>
            <person name="Schatz M."/>
            <person name="Zhao Q."/>
            <person name="Wortman J.R."/>
            <person name="Bidwell S.L."/>
            <person name="Alsmark U.C.M."/>
            <person name="Besteiro S."/>
            <person name="Sicheritz-Ponten T."/>
            <person name="Noel C.J."/>
            <person name="Dacks J.B."/>
            <person name="Foster P.G."/>
            <person name="Simillion C."/>
            <person name="Van de Peer Y."/>
            <person name="Miranda-Saavedra D."/>
            <person name="Barton G.J."/>
            <person name="Westrop G.D."/>
            <person name="Mueller S."/>
            <person name="Dessi D."/>
            <person name="Fiori P.L."/>
            <person name="Ren Q."/>
            <person name="Paulsen I."/>
            <person name="Zhang H."/>
            <person name="Bastida-Corcuera F.D."/>
            <person name="Simoes-Barbosa A."/>
            <person name="Brown M.T."/>
            <person name="Hayes R.D."/>
            <person name="Mukherjee M."/>
            <person name="Okumura C.Y."/>
            <person name="Schneider R."/>
            <person name="Smith A.J."/>
            <person name="Vanacova S."/>
            <person name="Villalvazo M."/>
            <person name="Haas B.J."/>
            <person name="Pertea M."/>
            <person name="Feldblyum T.V."/>
            <person name="Utterback T.R."/>
            <person name="Shu C.L."/>
            <person name="Osoegawa K."/>
            <person name="de Jong P.J."/>
            <person name="Hrdy I."/>
            <person name="Horvathova L."/>
            <person name="Zubacova Z."/>
            <person name="Dolezal P."/>
            <person name="Malik S.B."/>
            <person name="Logsdon J.M. Jr."/>
            <person name="Henze K."/>
            <person name="Gupta A."/>
            <person name="Wang C.C."/>
            <person name="Dunne R.L."/>
            <person name="Upcroft J.A."/>
            <person name="Upcroft P."/>
            <person name="White O."/>
            <person name="Salzberg S.L."/>
            <person name="Tang P."/>
            <person name="Chiu C.-H."/>
            <person name="Lee Y.-S."/>
            <person name="Embley T.M."/>
            <person name="Coombs G.H."/>
            <person name="Mottram J.C."/>
            <person name="Tachezy J."/>
            <person name="Fraser-Liggett C.M."/>
            <person name="Johnson P.J."/>
        </authorList>
    </citation>
    <scope>NUCLEOTIDE SEQUENCE [LARGE SCALE GENOMIC DNA]</scope>
    <source>
        <strain evidence="11">G3</strain>
    </source>
</reference>
<evidence type="ECO:0000256" key="2">
    <source>
        <dbReference type="ARBA" id="ARBA00022490"/>
    </source>
</evidence>
<dbReference type="EMDB" id="EMD-16901"/>
<keyword evidence="7" id="KW-0865">Zymogen</keyword>
<dbReference type="PRINTS" id="PR00141">
    <property type="entry name" value="PROTEASOME"/>
</dbReference>
<dbReference type="PDB" id="8OIX">
    <property type="method" value="EM"/>
    <property type="resolution" value="2.89 A"/>
    <property type="chains" value="L/Z=54-256"/>
</dbReference>
<dbReference type="GO" id="GO:0004298">
    <property type="term" value="F:threonine-type endopeptidase activity"/>
    <property type="evidence" value="ECO:0007669"/>
    <property type="project" value="UniProtKB-KW"/>
</dbReference>
<keyword evidence="4" id="KW-0888">Threonine protease</keyword>